<evidence type="ECO:0000256" key="10">
    <source>
        <dbReference type="RuleBase" id="RU004432"/>
    </source>
</evidence>
<keyword evidence="5 10" id="KW-0067">ATP-binding</keyword>
<reference evidence="13 14" key="1">
    <citation type="journal article" date="2013" name="BMC Microbiol.">
        <title>Identification of the type II cytochrome c maturation pathway in anammox bacteria by comparative genomics.</title>
        <authorList>
            <person name="Ferousi C."/>
            <person name="Speth D.R."/>
            <person name="Reimann J."/>
            <person name="Op den Camp H.J."/>
            <person name="Allen J.W."/>
            <person name="Keltjens J.T."/>
            <person name="Jetten M.S."/>
        </authorList>
    </citation>
    <scope>NUCLEOTIDE SEQUENCE [LARGE SCALE GENOMIC DNA]</scope>
    <source>
        <strain evidence="13">RU1</strain>
    </source>
</reference>
<dbReference type="CDD" id="cd00009">
    <property type="entry name" value="AAA"/>
    <property type="match status" value="1"/>
</dbReference>
<evidence type="ECO:0000256" key="4">
    <source>
        <dbReference type="ARBA" id="ARBA00022741"/>
    </source>
</evidence>
<comment type="caution">
    <text evidence="13">The sequence shown here is derived from an EMBL/GenBank/DDBJ whole genome shotgun (WGS) entry which is preliminary data.</text>
</comment>
<dbReference type="AlphaFoldDB" id="A0A0M2UTM1"/>
<evidence type="ECO:0000256" key="3">
    <source>
        <dbReference type="ARBA" id="ARBA00022737"/>
    </source>
</evidence>
<dbReference type="CDD" id="cd19499">
    <property type="entry name" value="RecA-like_ClpB_Hsp104-like"/>
    <property type="match status" value="1"/>
</dbReference>
<dbReference type="Pfam" id="PF07724">
    <property type="entry name" value="AAA_2"/>
    <property type="match status" value="1"/>
</dbReference>
<gene>
    <name evidence="11" type="primary">clpB</name>
    <name evidence="13" type="ORF">BROFUL_02353</name>
</gene>
<feature type="coiled-coil region" evidence="11">
    <location>
        <begin position="408"/>
        <end position="536"/>
    </location>
</feature>
<dbReference type="InterPro" id="IPR017730">
    <property type="entry name" value="Chaperonin_ClpB"/>
</dbReference>
<dbReference type="PANTHER" id="PTHR11638">
    <property type="entry name" value="ATP-DEPENDENT CLP PROTEASE"/>
    <property type="match status" value="1"/>
</dbReference>
<dbReference type="InterPro" id="IPR003959">
    <property type="entry name" value="ATPase_AAA_core"/>
</dbReference>
<dbReference type="PROSITE" id="PS51903">
    <property type="entry name" value="CLP_R"/>
    <property type="match status" value="1"/>
</dbReference>
<dbReference type="InterPro" id="IPR003593">
    <property type="entry name" value="AAA+_ATPase"/>
</dbReference>
<evidence type="ECO:0000256" key="11">
    <source>
        <dbReference type="RuleBase" id="RU362034"/>
    </source>
</evidence>
<dbReference type="Pfam" id="PF10431">
    <property type="entry name" value="ClpB_D2-small"/>
    <property type="match status" value="1"/>
</dbReference>
<accession>A0A0M2UTM1</accession>
<dbReference type="PROSITE" id="PS00871">
    <property type="entry name" value="CLPAB_2"/>
    <property type="match status" value="1"/>
</dbReference>
<name>A0A0M2UTM1_9BACT</name>
<dbReference type="InterPro" id="IPR028299">
    <property type="entry name" value="ClpA/B_CS2"/>
</dbReference>
<dbReference type="GO" id="GO:0005524">
    <property type="term" value="F:ATP binding"/>
    <property type="evidence" value="ECO:0007669"/>
    <property type="project" value="UniProtKB-UniRule"/>
</dbReference>
<protein>
    <recommendedName>
        <fullName evidence="2 11">Chaperone protein ClpB</fullName>
    </recommendedName>
</protein>
<dbReference type="SUPFAM" id="SSF81923">
    <property type="entry name" value="Double Clp-N motif"/>
    <property type="match status" value="1"/>
</dbReference>
<evidence type="ECO:0000256" key="9">
    <source>
        <dbReference type="PROSITE-ProRule" id="PRU01251"/>
    </source>
</evidence>
<comment type="function">
    <text evidence="11">Part of a stress-induced multi-chaperone system, it is involved in the recovery of the cell from heat-induced damage, in cooperation with DnaK, DnaJ and GrpE.</text>
</comment>
<dbReference type="PANTHER" id="PTHR11638:SF18">
    <property type="entry name" value="HEAT SHOCK PROTEIN 104"/>
    <property type="match status" value="1"/>
</dbReference>
<keyword evidence="3 9" id="KW-0677">Repeat</keyword>
<dbReference type="Gene3D" id="1.10.1780.10">
    <property type="entry name" value="Clp, N-terminal domain"/>
    <property type="match status" value="1"/>
</dbReference>
<evidence type="ECO:0000256" key="2">
    <source>
        <dbReference type="ARBA" id="ARBA00017574"/>
    </source>
</evidence>
<dbReference type="FunFam" id="3.40.50.300:FF:000010">
    <property type="entry name" value="Chaperone clpB 1, putative"/>
    <property type="match status" value="1"/>
</dbReference>
<comment type="subunit">
    <text evidence="11">Homohexamer; The oligomerization is ATP-dependent.</text>
</comment>
<comment type="subcellular location">
    <subcellularLocation>
        <location evidence="11">Cytoplasm</location>
    </subcellularLocation>
</comment>
<proteinExistence type="inferred from homology"/>
<evidence type="ECO:0000256" key="7">
    <source>
        <dbReference type="ARBA" id="ARBA00023186"/>
    </source>
</evidence>
<dbReference type="InterPro" id="IPR001270">
    <property type="entry name" value="ClpA/B"/>
</dbReference>
<dbReference type="Pfam" id="PF17871">
    <property type="entry name" value="AAA_lid_9"/>
    <property type="match status" value="1"/>
</dbReference>
<dbReference type="Gene3D" id="1.10.8.60">
    <property type="match status" value="1"/>
</dbReference>
<dbReference type="EMBL" id="LAQJ01000226">
    <property type="protein sequence ID" value="KKO18960.1"/>
    <property type="molecule type" value="Genomic_DNA"/>
</dbReference>
<evidence type="ECO:0000256" key="1">
    <source>
        <dbReference type="ARBA" id="ARBA00008675"/>
    </source>
</evidence>
<feature type="domain" description="Clp R" evidence="12">
    <location>
        <begin position="3"/>
        <end position="149"/>
    </location>
</feature>
<sequence>MRFDKFTIKAQEAVQEAQELAESKRQQQILAVHLLEVLITQEQGIVMPLLKKLGVDTNAVLDKTMNVVNKLPQVGGSGAPGQAYVSAELRDTFNLAWEEASKLKDEYVSTEHLLLALVGQRNISAGRILSESGLTKEAVYTALKEIRGSQRVTDQNPEEKYRALERYSKDLVELAQKGKLDPVIGRDDEIRRVIQVLSRRTKNNPVLIGEPGVGKTAIVEGLAQRIVNGDVPESLKNKRVMSLDMGALIAGTKYRGEFEDRLKAVLKEVSEKEGQIILFIDELHTVVGAGAAEGAVDASNLLKPALARGELRCVGATTLDEYRKHIEKDAALERRFQPVYVGEPAVEDTIAILRGLKERYELHHGVRIKDSAIVAAATLSQRYISDRFLPDKAIDLIDEAASKLRIEIDSMPVELDEIERKIMQLEIEKEALKKEKDTASKQRMEKIDKQLSDLKEESGALRAQWENEKKVIREIQEISAKIEQARIDEQTAQREGNLGKVAEIRYGVVRECEQKLKQKHTELQELQKNKSLLNEEVDADDIAMVVSKWTGIPVTRMLEGEKEKLLKMEDRLRERVVGQDEAIRAVSNAIRRARAGLQDPNRPIGTFLFLGPTGVGKTELCKALAAFLFDSENAMVRIDMSEFMEQHSVARLIGAPPGYVGYEEGGRLTEAIRRRPYSVILFDEVEKAHRDVFNILLQVFDDGRLTDGQGRTVDFKNTIIAMTSNIASQWIQDLTGPENEEQLRMQVKQALKEAFRPEFLNRIDETIIFHGLSKEMIRQVAEIQLKDLQKRLLKNNYRLTVSDGVREQLVQEGFDPHFGARPLKRTIQQMIENPLSVEILEGKFGEGAEILADMKNGEIIFTSHALVTV</sequence>
<keyword evidence="7 10" id="KW-0143">Chaperone</keyword>
<comment type="subunit">
    <text evidence="8">Homohexamer. The oligomerization is ATP-dependent.</text>
</comment>
<keyword evidence="6 11" id="KW-0175">Coiled coil</keyword>
<dbReference type="GO" id="GO:0005737">
    <property type="term" value="C:cytoplasm"/>
    <property type="evidence" value="ECO:0007669"/>
    <property type="project" value="UniProtKB-SubCell"/>
</dbReference>
<dbReference type="SMART" id="SM01086">
    <property type="entry name" value="ClpB_D2-small"/>
    <property type="match status" value="1"/>
</dbReference>
<dbReference type="InterPro" id="IPR019489">
    <property type="entry name" value="Clp_ATPase_C"/>
</dbReference>
<dbReference type="Pfam" id="PF00004">
    <property type="entry name" value="AAA"/>
    <property type="match status" value="1"/>
</dbReference>
<dbReference type="InterPro" id="IPR036628">
    <property type="entry name" value="Clp_N_dom_sf"/>
</dbReference>
<dbReference type="InterPro" id="IPR027417">
    <property type="entry name" value="P-loop_NTPase"/>
</dbReference>
<dbReference type="PRINTS" id="PR00300">
    <property type="entry name" value="CLPPROTEASEA"/>
</dbReference>
<dbReference type="Gene3D" id="3.40.50.300">
    <property type="entry name" value="P-loop containing nucleotide triphosphate hydrolases"/>
    <property type="match status" value="3"/>
</dbReference>
<dbReference type="PROSITE" id="PS00870">
    <property type="entry name" value="CLPAB_1"/>
    <property type="match status" value="1"/>
</dbReference>
<keyword evidence="11" id="KW-0346">Stress response</keyword>
<evidence type="ECO:0000313" key="14">
    <source>
        <dbReference type="Proteomes" id="UP000034954"/>
    </source>
</evidence>
<evidence type="ECO:0000256" key="8">
    <source>
        <dbReference type="ARBA" id="ARBA00026057"/>
    </source>
</evidence>
<dbReference type="InterPro" id="IPR018368">
    <property type="entry name" value="ClpA/B_CS1"/>
</dbReference>
<evidence type="ECO:0000259" key="12">
    <source>
        <dbReference type="PROSITE" id="PS51903"/>
    </source>
</evidence>
<evidence type="ECO:0000313" key="13">
    <source>
        <dbReference type="EMBL" id="KKO18960.1"/>
    </source>
</evidence>
<dbReference type="Proteomes" id="UP000034954">
    <property type="component" value="Unassembled WGS sequence"/>
</dbReference>
<dbReference type="NCBIfam" id="TIGR03346">
    <property type="entry name" value="chaperone_ClpB"/>
    <property type="match status" value="1"/>
</dbReference>
<dbReference type="FunFam" id="3.40.50.300:FF:000025">
    <property type="entry name" value="ATP-dependent Clp protease subunit"/>
    <property type="match status" value="1"/>
</dbReference>
<dbReference type="GO" id="GO:0034605">
    <property type="term" value="P:cellular response to heat"/>
    <property type="evidence" value="ECO:0007669"/>
    <property type="project" value="TreeGrafter"/>
</dbReference>
<keyword evidence="14" id="KW-1185">Reference proteome</keyword>
<dbReference type="FunFam" id="3.40.50.300:FF:000120">
    <property type="entry name" value="ATP-dependent chaperone ClpB"/>
    <property type="match status" value="1"/>
</dbReference>
<evidence type="ECO:0000256" key="5">
    <source>
        <dbReference type="ARBA" id="ARBA00022840"/>
    </source>
</evidence>
<dbReference type="GO" id="GO:0042026">
    <property type="term" value="P:protein refolding"/>
    <property type="evidence" value="ECO:0007669"/>
    <property type="project" value="UniProtKB-UniRule"/>
</dbReference>
<keyword evidence="11" id="KW-0963">Cytoplasm</keyword>
<dbReference type="SMART" id="SM00382">
    <property type="entry name" value="AAA"/>
    <property type="match status" value="2"/>
</dbReference>
<dbReference type="InterPro" id="IPR050130">
    <property type="entry name" value="ClpA_ClpB"/>
</dbReference>
<keyword evidence="4 10" id="KW-0547">Nucleotide-binding</keyword>
<dbReference type="PATRIC" id="fig|380242.3.peg.2921"/>
<dbReference type="SUPFAM" id="SSF52540">
    <property type="entry name" value="P-loop containing nucleoside triphosphate hydrolases"/>
    <property type="match status" value="2"/>
</dbReference>
<comment type="similarity">
    <text evidence="1 10">Belongs to the ClpA/ClpB family.</text>
</comment>
<dbReference type="GO" id="GO:0016887">
    <property type="term" value="F:ATP hydrolysis activity"/>
    <property type="evidence" value="ECO:0007669"/>
    <property type="project" value="InterPro"/>
</dbReference>
<evidence type="ECO:0000256" key="6">
    <source>
        <dbReference type="ARBA" id="ARBA00023054"/>
    </source>
</evidence>
<dbReference type="Pfam" id="PF02861">
    <property type="entry name" value="Clp_N"/>
    <property type="match status" value="1"/>
</dbReference>
<dbReference type="InterPro" id="IPR041546">
    <property type="entry name" value="ClpA/ClpB_AAA_lid"/>
</dbReference>
<dbReference type="InterPro" id="IPR004176">
    <property type="entry name" value="Clp_R_N"/>
</dbReference>
<organism evidence="13 14">
    <name type="scientific">Candidatus Brocadia fulgida</name>
    <dbReference type="NCBI Taxonomy" id="380242"/>
    <lineage>
        <taxon>Bacteria</taxon>
        <taxon>Pseudomonadati</taxon>
        <taxon>Planctomycetota</taxon>
        <taxon>Candidatus Brocadiia</taxon>
        <taxon>Candidatus Brocadiales</taxon>
        <taxon>Candidatus Brocadiaceae</taxon>
        <taxon>Candidatus Brocadia</taxon>
    </lineage>
</organism>